<dbReference type="EMBL" id="CP133548">
    <property type="protein sequence ID" value="WMS87762.1"/>
    <property type="molecule type" value="Genomic_DNA"/>
</dbReference>
<dbReference type="Pfam" id="PF14357">
    <property type="entry name" value="DUF4404"/>
    <property type="match status" value="1"/>
</dbReference>
<protein>
    <submittedName>
        <fullName evidence="1">DUF4404 family protein</fullName>
    </submittedName>
</protein>
<accession>A0AA51RUC6</accession>
<organism evidence="1 2">
    <name type="scientific">Pleionea litopenaei</name>
    <dbReference type="NCBI Taxonomy" id="3070815"/>
    <lineage>
        <taxon>Bacteria</taxon>
        <taxon>Pseudomonadati</taxon>
        <taxon>Pseudomonadota</taxon>
        <taxon>Gammaproteobacteria</taxon>
        <taxon>Oceanospirillales</taxon>
        <taxon>Pleioneaceae</taxon>
        <taxon>Pleionea</taxon>
    </lineage>
</organism>
<dbReference type="RefSeq" id="WP_309202916.1">
    <property type="nucleotide sequence ID" value="NZ_CP133548.1"/>
</dbReference>
<dbReference type="InterPro" id="IPR025516">
    <property type="entry name" value="DUF4404"/>
</dbReference>
<gene>
    <name evidence="1" type="ORF">Q9312_02275</name>
</gene>
<evidence type="ECO:0000313" key="1">
    <source>
        <dbReference type="EMBL" id="WMS87762.1"/>
    </source>
</evidence>
<reference evidence="1 2" key="1">
    <citation type="submission" date="2023-08" db="EMBL/GenBank/DDBJ databases">
        <title>Pleionea litopenaei sp. nov., isolated from stomach of juvenile Litopenaeus vannamei.</title>
        <authorList>
            <person name="Rho A.M."/>
            <person name="Hwang C.Y."/>
        </authorList>
    </citation>
    <scope>NUCLEOTIDE SEQUENCE [LARGE SCALE GENOMIC DNA]</scope>
    <source>
        <strain evidence="1 2">HL-JVS1</strain>
    </source>
</reference>
<keyword evidence="2" id="KW-1185">Reference proteome</keyword>
<dbReference type="KEGG" id="plei:Q9312_02275"/>
<name>A0AA51RUC6_9GAMM</name>
<dbReference type="Proteomes" id="UP001239782">
    <property type="component" value="Chromosome"/>
</dbReference>
<evidence type="ECO:0000313" key="2">
    <source>
        <dbReference type="Proteomes" id="UP001239782"/>
    </source>
</evidence>
<proteinExistence type="predicted"/>
<dbReference type="AlphaFoldDB" id="A0AA51RUC6"/>
<sequence length="89" mass="10239">MASRDMVVLLQEFEQKLAELESGDASVDQEVREARHQIRELLSNPDKVPEPDEFLMNKLADVTEHFEADHPVLSEWLSKLSDLFSRMGI</sequence>